<dbReference type="InterPro" id="IPR017850">
    <property type="entry name" value="Alkaline_phosphatase_core_sf"/>
</dbReference>
<dbReference type="PROSITE" id="PS00149">
    <property type="entry name" value="SULFATASE_2"/>
    <property type="match status" value="1"/>
</dbReference>
<gene>
    <name evidence="7" type="ORF">SAMN04487894_111144</name>
</gene>
<keyword evidence="2" id="KW-0479">Metal-binding</keyword>
<evidence type="ECO:0000256" key="2">
    <source>
        <dbReference type="ARBA" id="ARBA00022723"/>
    </source>
</evidence>
<keyword evidence="3" id="KW-0378">Hydrolase</keyword>
<name>A0A1G6WIQ5_NIADE</name>
<keyword evidence="5" id="KW-0732">Signal</keyword>
<dbReference type="Pfam" id="PF00884">
    <property type="entry name" value="Sulfatase"/>
    <property type="match status" value="1"/>
</dbReference>
<feature type="chain" id="PRO_5011643413" evidence="5">
    <location>
        <begin position="22"/>
        <end position="513"/>
    </location>
</feature>
<dbReference type="InterPro" id="IPR000917">
    <property type="entry name" value="Sulfatase_N"/>
</dbReference>
<feature type="signal peptide" evidence="5">
    <location>
        <begin position="1"/>
        <end position="21"/>
    </location>
</feature>
<dbReference type="EMBL" id="FMZO01000011">
    <property type="protein sequence ID" value="SDD65649.1"/>
    <property type="molecule type" value="Genomic_DNA"/>
</dbReference>
<dbReference type="Gene3D" id="3.30.1120.10">
    <property type="match status" value="1"/>
</dbReference>
<evidence type="ECO:0000256" key="5">
    <source>
        <dbReference type="SAM" id="SignalP"/>
    </source>
</evidence>
<evidence type="ECO:0000313" key="7">
    <source>
        <dbReference type="EMBL" id="SDD65649.1"/>
    </source>
</evidence>
<dbReference type="Gene3D" id="3.40.720.10">
    <property type="entry name" value="Alkaline Phosphatase, subunit A"/>
    <property type="match status" value="1"/>
</dbReference>
<dbReference type="GO" id="GO:0046872">
    <property type="term" value="F:metal ion binding"/>
    <property type="evidence" value="ECO:0007669"/>
    <property type="project" value="UniProtKB-KW"/>
</dbReference>
<dbReference type="AlphaFoldDB" id="A0A1G6WIQ5"/>
<comment type="similarity">
    <text evidence="1">Belongs to the sulfatase family.</text>
</comment>
<dbReference type="SUPFAM" id="SSF53649">
    <property type="entry name" value="Alkaline phosphatase-like"/>
    <property type="match status" value="1"/>
</dbReference>
<protein>
    <submittedName>
        <fullName evidence="7">Arylsulfatase A</fullName>
    </submittedName>
</protein>
<dbReference type="PANTHER" id="PTHR42693:SF53">
    <property type="entry name" value="ENDO-4-O-SULFATASE"/>
    <property type="match status" value="1"/>
</dbReference>
<dbReference type="CDD" id="cd16143">
    <property type="entry name" value="ARS_like"/>
    <property type="match status" value="1"/>
</dbReference>
<feature type="domain" description="Sulfatase N-terminal" evidence="6">
    <location>
        <begin position="25"/>
        <end position="375"/>
    </location>
</feature>
<dbReference type="STRING" id="1285928.SAMN04487894_111144"/>
<evidence type="ECO:0000256" key="4">
    <source>
        <dbReference type="ARBA" id="ARBA00022837"/>
    </source>
</evidence>
<proteinExistence type="inferred from homology"/>
<keyword evidence="4" id="KW-0106">Calcium</keyword>
<dbReference type="OrthoDB" id="9764377at2"/>
<evidence type="ECO:0000313" key="8">
    <source>
        <dbReference type="Proteomes" id="UP000198757"/>
    </source>
</evidence>
<organism evidence="7 8">
    <name type="scientific">Niabella drilacis (strain DSM 25811 / CCM 8410 / CCUG 62505 / LMG 26954 / E90)</name>
    <dbReference type="NCBI Taxonomy" id="1285928"/>
    <lineage>
        <taxon>Bacteria</taxon>
        <taxon>Pseudomonadati</taxon>
        <taxon>Bacteroidota</taxon>
        <taxon>Chitinophagia</taxon>
        <taxon>Chitinophagales</taxon>
        <taxon>Chitinophagaceae</taxon>
        <taxon>Niabella</taxon>
    </lineage>
</organism>
<dbReference type="PANTHER" id="PTHR42693">
    <property type="entry name" value="ARYLSULFATASE FAMILY MEMBER"/>
    <property type="match status" value="1"/>
</dbReference>
<evidence type="ECO:0000259" key="6">
    <source>
        <dbReference type="Pfam" id="PF00884"/>
    </source>
</evidence>
<dbReference type="InterPro" id="IPR024607">
    <property type="entry name" value="Sulfatase_CS"/>
</dbReference>
<keyword evidence="8" id="KW-1185">Reference proteome</keyword>
<dbReference type="Proteomes" id="UP000198757">
    <property type="component" value="Unassembled WGS sequence"/>
</dbReference>
<sequence length="513" mass="56909">MKPFFNYLFILAICLKTAATAAQAPNIVFILADDLGYGDIRANNENGKINTPNIDRIARAGIRFTDAHTSSSVCTPSRYGILTGRYNWRSSLKQGVLGTYGRPLITDNRSTLATMLKKQGYQTACIGKWHLGFNWKTTDGKPPVDAPGKNNLDYTARISGGPVDLGFDYYFGVDAPNYPPYAFIENDRLVGHPDRFLTFEKPLDSRPGAGLSNWNQEEIMPRLQQKTEEYILQASKNRQPFFLYLPLTGPHTPVLPSAAFKGKSGLNIYADFVMQADAYVGTVLRSLQKAGIADNTILVFASDNGCSPGANFEELEAKGHFPSYILRGAKADIYEGGHRVPCLIQWPRRIKGDREVKQPISLVDFFASFAHITGYPIKDHEAEDSYNLYPLLANPGFSGSIRSDVVMHSIDGSFSIRKNNWKLELCPGSGGWSAPRSNANTEGLPPVQLYNLSNDIEEKNNVQAQHPRVVKKLTDLLIGYIEKGRSTPGKPQKNNGTFIPKRVFFLPGMEKSE</sequence>
<dbReference type="InterPro" id="IPR050738">
    <property type="entry name" value="Sulfatase"/>
</dbReference>
<accession>A0A1G6WIQ5</accession>
<dbReference type="RefSeq" id="WP_090391690.1">
    <property type="nucleotide sequence ID" value="NZ_FMZO01000011.1"/>
</dbReference>
<reference evidence="8" key="1">
    <citation type="submission" date="2016-10" db="EMBL/GenBank/DDBJ databases">
        <authorList>
            <person name="Varghese N."/>
            <person name="Submissions S."/>
        </authorList>
    </citation>
    <scope>NUCLEOTIDE SEQUENCE [LARGE SCALE GENOMIC DNA]</scope>
    <source>
        <strain evidence="8">DSM 25811 / CCM 8410 / LMG 26954 / E90</strain>
    </source>
</reference>
<dbReference type="PROSITE" id="PS00523">
    <property type="entry name" value="SULFATASE_1"/>
    <property type="match status" value="1"/>
</dbReference>
<dbReference type="GO" id="GO:0004065">
    <property type="term" value="F:arylsulfatase activity"/>
    <property type="evidence" value="ECO:0007669"/>
    <property type="project" value="TreeGrafter"/>
</dbReference>
<evidence type="ECO:0000256" key="1">
    <source>
        <dbReference type="ARBA" id="ARBA00008779"/>
    </source>
</evidence>
<evidence type="ECO:0000256" key="3">
    <source>
        <dbReference type="ARBA" id="ARBA00022801"/>
    </source>
</evidence>